<keyword evidence="5 8" id="KW-0812">Transmembrane</keyword>
<feature type="transmembrane region" description="Helical" evidence="8">
    <location>
        <begin position="147"/>
        <end position="167"/>
    </location>
</feature>
<feature type="transmembrane region" description="Helical" evidence="8">
    <location>
        <begin position="340"/>
        <end position="369"/>
    </location>
</feature>
<evidence type="ECO:0000256" key="1">
    <source>
        <dbReference type="ARBA" id="ARBA00004651"/>
    </source>
</evidence>
<evidence type="ECO:0000256" key="8">
    <source>
        <dbReference type="SAM" id="Phobius"/>
    </source>
</evidence>
<feature type="transmembrane region" description="Helical" evidence="8">
    <location>
        <begin position="308"/>
        <end position="333"/>
    </location>
</feature>
<dbReference type="GeneID" id="81707600"/>
<dbReference type="GO" id="GO:0055085">
    <property type="term" value="P:transmembrane transport"/>
    <property type="evidence" value="ECO:0007669"/>
    <property type="project" value="TreeGrafter"/>
</dbReference>
<feature type="transmembrane region" description="Helical" evidence="8">
    <location>
        <begin position="117"/>
        <end position="135"/>
    </location>
</feature>
<comment type="similarity">
    <text evidence="2">Belongs to the autoinducer-2 exporter (AI-2E) (TC 2.A.86) family.</text>
</comment>
<dbReference type="Proteomes" id="UP000234778">
    <property type="component" value="Unassembled WGS sequence"/>
</dbReference>
<evidence type="ECO:0000256" key="5">
    <source>
        <dbReference type="ARBA" id="ARBA00022692"/>
    </source>
</evidence>
<evidence type="ECO:0000256" key="6">
    <source>
        <dbReference type="ARBA" id="ARBA00022989"/>
    </source>
</evidence>
<dbReference type="AlphaFoldDB" id="A0A2I1KVB6"/>
<evidence type="ECO:0000313" key="10">
    <source>
        <dbReference type="Proteomes" id="UP000234778"/>
    </source>
</evidence>
<evidence type="ECO:0000256" key="7">
    <source>
        <dbReference type="ARBA" id="ARBA00023136"/>
    </source>
</evidence>
<accession>A0A2I1KVB6</accession>
<name>A0A2I1KVB6_9ACTO</name>
<dbReference type="InterPro" id="IPR002549">
    <property type="entry name" value="AI-2E-like"/>
</dbReference>
<reference evidence="9 10" key="1">
    <citation type="submission" date="2017-12" db="EMBL/GenBank/DDBJ databases">
        <title>Phylogenetic diversity of female urinary microbiome.</title>
        <authorList>
            <person name="Thomas-White K."/>
            <person name="Wolfe A.J."/>
        </authorList>
    </citation>
    <scope>NUCLEOTIDE SEQUENCE [LARGE SCALE GENOMIC DNA]</scope>
    <source>
        <strain evidence="9 10">UMB0319</strain>
    </source>
</reference>
<keyword evidence="6 8" id="KW-1133">Transmembrane helix</keyword>
<evidence type="ECO:0000256" key="2">
    <source>
        <dbReference type="ARBA" id="ARBA00009773"/>
    </source>
</evidence>
<keyword evidence="3" id="KW-0813">Transport</keyword>
<dbReference type="EMBL" id="PKHA01000001">
    <property type="protein sequence ID" value="PKY99570.1"/>
    <property type="molecule type" value="Genomic_DNA"/>
</dbReference>
<keyword evidence="4" id="KW-1003">Cell membrane</keyword>
<organism evidence="9 10">
    <name type="scientific">Actinomyces urogenitalis</name>
    <dbReference type="NCBI Taxonomy" id="103621"/>
    <lineage>
        <taxon>Bacteria</taxon>
        <taxon>Bacillati</taxon>
        <taxon>Actinomycetota</taxon>
        <taxon>Actinomycetes</taxon>
        <taxon>Actinomycetales</taxon>
        <taxon>Actinomycetaceae</taxon>
        <taxon>Actinomyces</taxon>
    </lineage>
</organism>
<feature type="transmembrane region" description="Helical" evidence="8">
    <location>
        <begin position="389"/>
        <end position="422"/>
    </location>
</feature>
<dbReference type="RefSeq" id="WP_034237128.1">
    <property type="nucleotide sequence ID" value="NZ_CP136961.1"/>
</dbReference>
<protein>
    <submittedName>
        <fullName evidence="9">AI-2E family transporter</fullName>
    </submittedName>
</protein>
<keyword evidence="7 8" id="KW-0472">Membrane</keyword>
<dbReference type="PANTHER" id="PTHR21716">
    <property type="entry name" value="TRANSMEMBRANE PROTEIN"/>
    <property type="match status" value="1"/>
</dbReference>
<comment type="subcellular location">
    <subcellularLocation>
        <location evidence="1">Cell membrane</location>
        <topology evidence="1">Multi-pass membrane protein</topology>
    </subcellularLocation>
</comment>
<evidence type="ECO:0000313" key="9">
    <source>
        <dbReference type="EMBL" id="PKY99570.1"/>
    </source>
</evidence>
<comment type="caution">
    <text evidence="9">The sequence shown here is derived from an EMBL/GenBank/DDBJ whole genome shotgun (WGS) entry which is preliminary data.</text>
</comment>
<sequence length="445" mass="46754">MADTESVTNDGEPRRRRSGLAAVMVRTQRLLHRGIARAEARRAADRAQVMGLDSFPARRGAREAGTSEETGGQTAPVGVLSSLPGWLVRGGIGSWLGLGIFLVVALVFLGISRIVPVFVGVFIALVVTAILHPLVTFFARVMPRYPATFLALATTAAFLAALVYYVVSSVTDQWSSLAAQFSTGVNTILDFVEHGPLPIHFSQQEVVQTMQGLVNQGQRYVESNATSLAGEVLSNAGTVVNVFVVLALAVFTSIFLLASGGRMWRWFLNELPAHLRSRVHRAAGAGWYTFAGYARGTVILALTDAVMAGVFLQVVGVPLAAPLAVLVFIGAFIPMIGAPLAMIVAMVVALASKGFVAMVVVGLGVAGIGQIEGHILQPLIMGRQVSLHPVVVGIAVAVGTFSAGLLGAVVAVPLVSVAWSVYSELHVKDAPLEGSLPSYSPGREG</sequence>
<dbReference type="Pfam" id="PF01594">
    <property type="entry name" value="AI-2E_transport"/>
    <property type="match status" value="1"/>
</dbReference>
<evidence type="ECO:0000256" key="4">
    <source>
        <dbReference type="ARBA" id="ARBA00022475"/>
    </source>
</evidence>
<proteinExistence type="inferred from homology"/>
<dbReference type="PANTHER" id="PTHR21716:SF53">
    <property type="entry name" value="PERMEASE PERM-RELATED"/>
    <property type="match status" value="1"/>
</dbReference>
<evidence type="ECO:0000256" key="3">
    <source>
        <dbReference type="ARBA" id="ARBA00022448"/>
    </source>
</evidence>
<feature type="transmembrane region" description="Helical" evidence="8">
    <location>
        <begin position="238"/>
        <end position="258"/>
    </location>
</feature>
<feature type="transmembrane region" description="Helical" evidence="8">
    <location>
        <begin position="92"/>
        <end position="111"/>
    </location>
</feature>
<gene>
    <name evidence="9" type="ORF">CYJ26_01380</name>
</gene>
<dbReference type="GO" id="GO:0005886">
    <property type="term" value="C:plasma membrane"/>
    <property type="evidence" value="ECO:0007669"/>
    <property type="project" value="UniProtKB-SubCell"/>
</dbReference>